<accession>A0A7J3M0H8</accession>
<dbReference type="PANTHER" id="PTHR37418">
    <property type="entry name" value="3-KETO-5-AMINOHEXANOATE CLEAVAGE ENZYME-RELATED"/>
    <property type="match status" value="1"/>
</dbReference>
<dbReference type="GO" id="GO:0046872">
    <property type="term" value="F:metal ion binding"/>
    <property type="evidence" value="ECO:0007669"/>
    <property type="project" value="UniProtKB-KW"/>
</dbReference>
<dbReference type="PANTHER" id="PTHR37418:SF2">
    <property type="entry name" value="3-KETO-5-AMINOHEXANOATE CLEAVAGE ENZYME"/>
    <property type="match status" value="1"/>
</dbReference>
<reference evidence="5" key="1">
    <citation type="journal article" date="2020" name="mSystems">
        <title>Genome- and Community-Level Interaction Insights into Carbon Utilization and Element Cycling Functions of Hydrothermarchaeota in Hydrothermal Sediment.</title>
        <authorList>
            <person name="Zhou Z."/>
            <person name="Liu Y."/>
            <person name="Xu W."/>
            <person name="Pan J."/>
            <person name="Luo Z.H."/>
            <person name="Li M."/>
        </authorList>
    </citation>
    <scope>NUCLEOTIDE SEQUENCE [LARGE SCALE GENOMIC DNA]</scope>
    <source>
        <strain evidence="5">SpSt-587</strain>
    </source>
</reference>
<evidence type="ECO:0000256" key="3">
    <source>
        <dbReference type="ARBA" id="ARBA00022723"/>
    </source>
</evidence>
<keyword evidence="3" id="KW-0479">Metal-binding</keyword>
<evidence type="ECO:0000256" key="4">
    <source>
        <dbReference type="ARBA" id="ARBA00022833"/>
    </source>
</evidence>
<dbReference type="InterPro" id="IPR008567">
    <property type="entry name" value="BKACE"/>
</dbReference>
<gene>
    <name evidence="5" type="ORF">ENT52_02400</name>
</gene>
<evidence type="ECO:0000256" key="1">
    <source>
        <dbReference type="ARBA" id="ARBA00001947"/>
    </source>
</evidence>
<dbReference type="GO" id="GO:0043720">
    <property type="term" value="F:3-keto-5-aminohexanoate cleavage activity"/>
    <property type="evidence" value="ECO:0007669"/>
    <property type="project" value="InterPro"/>
</dbReference>
<evidence type="ECO:0000313" key="5">
    <source>
        <dbReference type="EMBL" id="HGT82562.1"/>
    </source>
</evidence>
<organism evidence="5">
    <name type="scientific">Archaeoglobus fulgidus</name>
    <dbReference type="NCBI Taxonomy" id="2234"/>
    <lineage>
        <taxon>Archaea</taxon>
        <taxon>Methanobacteriati</taxon>
        <taxon>Methanobacteriota</taxon>
        <taxon>Archaeoglobi</taxon>
        <taxon>Archaeoglobales</taxon>
        <taxon>Archaeoglobaceae</taxon>
        <taxon>Archaeoglobus</taxon>
    </lineage>
</organism>
<comment type="cofactor">
    <cofactor evidence="1">
        <name>Zn(2+)</name>
        <dbReference type="ChEBI" id="CHEBI:29105"/>
    </cofactor>
</comment>
<dbReference type="InterPro" id="IPR058240">
    <property type="entry name" value="rSAM_sf"/>
</dbReference>
<keyword evidence="4" id="KW-0862">Zinc</keyword>
<name>A0A7J3M0H8_ARCFL</name>
<protein>
    <submittedName>
        <fullName evidence="5">3-keto-5-aminohexanoate cleavage protein</fullName>
    </submittedName>
</protein>
<comment type="caution">
    <text evidence="5">The sequence shown here is derived from an EMBL/GenBank/DDBJ whole genome shotgun (WGS) entry which is preliminary data.</text>
</comment>
<keyword evidence="2" id="KW-0808">Transferase</keyword>
<dbReference type="AlphaFoldDB" id="A0A7J3M0H8"/>
<sequence>MNMKERVIITCAITGSIHTPTMSPYLPITPEQIIEEAIKAAEAGASIVHIHVRDPVTGRPSSDINLFKKVLSGIKEKSDVVICPTTGGGLGMTVEERLRVVSELKPEIASFNMGSMNFALHHMLEKHREFKFEWEREYLEMSKDFIFRNTFGDMEKASQIFYANGTKPELECYDVGHIYNAAYLLSKGFLKPKPYLQFVMGILGGIGADIENLLHMKRIAEKLLGDFEWSVIGAGRMEIPLCTVALTLGGNVRVELEDNLYLGKGLLAKSNAELVQKIVRIARELGIEPATPQETRKILGLKGVENVNF</sequence>
<dbReference type="Pfam" id="PF05853">
    <property type="entry name" value="BKACE"/>
    <property type="match status" value="1"/>
</dbReference>
<dbReference type="InterPro" id="IPR013785">
    <property type="entry name" value="Aldolase_TIM"/>
</dbReference>
<dbReference type="Gene3D" id="3.20.20.70">
    <property type="entry name" value="Aldolase class I"/>
    <property type="match status" value="1"/>
</dbReference>
<dbReference type="SUPFAM" id="SSF102114">
    <property type="entry name" value="Radical SAM enzymes"/>
    <property type="match status" value="1"/>
</dbReference>
<proteinExistence type="predicted"/>
<dbReference type="EMBL" id="DSYZ01000055">
    <property type="protein sequence ID" value="HGT82562.1"/>
    <property type="molecule type" value="Genomic_DNA"/>
</dbReference>
<evidence type="ECO:0000256" key="2">
    <source>
        <dbReference type="ARBA" id="ARBA00022679"/>
    </source>
</evidence>